<dbReference type="EMBL" id="CAJVPY010048797">
    <property type="protein sequence ID" value="CAG8812435.1"/>
    <property type="molecule type" value="Genomic_DNA"/>
</dbReference>
<comment type="caution">
    <text evidence="1">The sequence shown here is derived from an EMBL/GenBank/DDBJ whole genome shotgun (WGS) entry which is preliminary data.</text>
</comment>
<name>A0A9N9PEF7_9GLOM</name>
<evidence type="ECO:0000313" key="1">
    <source>
        <dbReference type="EMBL" id="CAG8812435.1"/>
    </source>
</evidence>
<reference evidence="1" key="1">
    <citation type="submission" date="2021-06" db="EMBL/GenBank/DDBJ databases">
        <authorList>
            <person name="Kallberg Y."/>
            <person name="Tangrot J."/>
            <person name="Rosling A."/>
        </authorList>
    </citation>
    <scope>NUCLEOTIDE SEQUENCE</scope>
    <source>
        <strain evidence="1">MA453B</strain>
    </source>
</reference>
<evidence type="ECO:0000313" key="2">
    <source>
        <dbReference type="Proteomes" id="UP000789405"/>
    </source>
</evidence>
<keyword evidence="2" id="KW-1185">Reference proteome</keyword>
<feature type="non-terminal residue" evidence="1">
    <location>
        <position position="1"/>
    </location>
</feature>
<organism evidence="1 2">
    <name type="scientific">Dentiscutata erythropus</name>
    <dbReference type="NCBI Taxonomy" id="1348616"/>
    <lineage>
        <taxon>Eukaryota</taxon>
        <taxon>Fungi</taxon>
        <taxon>Fungi incertae sedis</taxon>
        <taxon>Mucoromycota</taxon>
        <taxon>Glomeromycotina</taxon>
        <taxon>Glomeromycetes</taxon>
        <taxon>Diversisporales</taxon>
        <taxon>Gigasporaceae</taxon>
        <taxon>Dentiscutata</taxon>
    </lineage>
</organism>
<sequence length="43" mass="4949">MGIVSEDSRIINIRVRQRLTNVEIQNLKLASHIDDNTTLKDDL</sequence>
<feature type="non-terminal residue" evidence="1">
    <location>
        <position position="43"/>
    </location>
</feature>
<proteinExistence type="predicted"/>
<dbReference type="Proteomes" id="UP000789405">
    <property type="component" value="Unassembled WGS sequence"/>
</dbReference>
<dbReference type="AlphaFoldDB" id="A0A9N9PEF7"/>
<gene>
    <name evidence="1" type="ORF">DERYTH_LOCUS25623</name>
</gene>
<dbReference type="OrthoDB" id="2421011at2759"/>
<protein>
    <submittedName>
        <fullName evidence="1">21134_t:CDS:1</fullName>
    </submittedName>
</protein>
<accession>A0A9N9PEF7</accession>